<accession>A0A9J6A629</accession>
<gene>
    <name evidence="1" type="ORF">H5410_005044</name>
</gene>
<comment type="caution">
    <text evidence="1">The sequence shown here is derived from an EMBL/GenBank/DDBJ whole genome shotgun (WGS) entry which is preliminary data.</text>
</comment>
<evidence type="ECO:0000313" key="1">
    <source>
        <dbReference type="EMBL" id="KAG5619826.1"/>
    </source>
</evidence>
<dbReference type="AlphaFoldDB" id="A0A9J6A629"/>
<keyword evidence="2" id="KW-1185">Reference proteome</keyword>
<protein>
    <submittedName>
        <fullName evidence="1">Uncharacterized protein</fullName>
    </submittedName>
</protein>
<feature type="non-terminal residue" evidence="1">
    <location>
        <position position="1"/>
    </location>
</feature>
<name>A0A9J6A629_SOLCO</name>
<sequence>MNAHNKTQFTFQRSIVHSKIQVVTHQYQRILCSQYLTQMQVQAQLKCNAHTHKDENNACFHPKVCPYFPIDICFSFLKIKKVFARLVMGLSTK</sequence>
<organism evidence="1 2">
    <name type="scientific">Solanum commersonii</name>
    <name type="common">Commerson's wild potato</name>
    <name type="synonym">Commerson's nightshade</name>
    <dbReference type="NCBI Taxonomy" id="4109"/>
    <lineage>
        <taxon>Eukaryota</taxon>
        <taxon>Viridiplantae</taxon>
        <taxon>Streptophyta</taxon>
        <taxon>Embryophyta</taxon>
        <taxon>Tracheophyta</taxon>
        <taxon>Spermatophyta</taxon>
        <taxon>Magnoliopsida</taxon>
        <taxon>eudicotyledons</taxon>
        <taxon>Gunneridae</taxon>
        <taxon>Pentapetalae</taxon>
        <taxon>asterids</taxon>
        <taxon>lamiids</taxon>
        <taxon>Solanales</taxon>
        <taxon>Solanaceae</taxon>
        <taxon>Solanoideae</taxon>
        <taxon>Solaneae</taxon>
        <taxon>Solanum</taxon>
    </lineage>
</organism>
<dbReference type="EMBL" id="JACXVP010000002">
    <property type="protein sequence ID" value="KAG5619826.1"/>
    <property type="molecule type" value="Genomic_DNA"/>
</dbReference>
<proteinExistence type="predicted"/>
<evidence type="ECO:0000313" key="2">
    <source>
        <dbReference type="Proteomes" id="UP000824120"/>
    </source>
</evidence>
<dbReference type="Proteomes" id="UP000824120">
    <property type="component" value="Chromosome 2"/>
</dbReference>
<reference evidence="1 2" key="1">
    <citation type="submission" date="2020-09" db="EMBL/GenBank/DDBJ databases">
        <title>De no assembly of potato wild relative species, Solanum commersonii.</title>
        <authorList>
            <person name="Cho K."/>
        </authorList>
    </citation>
    <scope>NUCLEOTIDE SEQUENCE [LARGE SCALE GENOMIC DNA]</scope>
    <source>
        <strain evidence="1">LZ3.2</strain>
        <tissue evidence="1">Leaf</tissue>
    </source>
</reference>